<name>A0ABX5F5R2_9CHRO</name>
<keyword evidence="3" id="KW-1133">Transmembrane helix</keyword>
<feature type="region of interest" description="Disordered" evidence="2">
    <location>
        <begin position="1"/>
        <end position="51"/>
    </location>
</feature>
<dbReference type="InterPro" id="IPR004474">
    <property type="entry name" value="LytR_CpsA_psr"/>
</dbReference>
<evidence type="ECO:0000256" key="1">
    <source>
        <dbReference type="ARBA" id="ARBA00006068"/>
    </source>
</evidence>
<dbReference type="PANTHER" id="PTHR33392">
    <property type="entry name" value="POLYISOPRENYL-TEICHOIC ACID--PEPTIDOGLYCAN TEICHOIC ACID TRANSFERASE TAGU"/>
    <property type="match status" value="1"/>
</dbReference>
<evidence type="ECO:0000259" key="4">
    <source>
        <dbReference type="Pfam" id="PF03816"/>
    </source>
</evidence>
<comment type="caution">
    <text evidence="5">The sequence shown here is derived from an EMBL/GenBank/DDBJ whole genome shotgun (WGS) entry which is preliminary data.</text>
</comment>
<dbReference type="Pfam" id="PF03816">
    <property type="entry name" value="LytR_cpsA_psr"/>
    <property type="match status" value="1"/>
</dbReference>
<keyword evidence="6" id="KW-1185">Reference proteome</keyword>
<dbReference type="EMBL" id="PVWP01000008">
    <property type="protein sequence ID" value="PSB36792.1"/>
    <property type="molecule type" value="Genomic_DNA"/>
</dbReference>
<dbReference type="Gene3D" id="3.40.630.190">
    <property type="entry name" value="LCP protein"/>
    <property type="match status" value="1"/>
</dbReference>
<dbReference type="InterPro" id="IPR050922">
    <property type="entry name" value="LytR/CpsA/Psr_CW_biosynth"/>
</dbReference>
<gene>
    <name evidence="5" type="ORF">C7B81_12765</name>
</gene>
<sequence length="333" mass="36311">MTQAHSPSRLARSRKTRQKRELGAVALPEKTGARPDPKQRPPAPQRSRRRPLVTFGVGVAVGALMAGPLPARIAPFLAGLIPSSRGIGAVLNPLTIDNRPILVLGRDAVGENTDVMFTVRLDGDITHITQVPRDTFIESPQLGVVKANSLFALGGIQTAKAEVGTLLGTPVERYLKVNLDAVNKVAEALGGVEVDVPKRMYYVDNAQGLYIDLYPGKQLLKGKELEGFLRFRHDERGDLGRMERQRLVMAQVFSKLAQPATIAKLPALLEIAGNDMVTDLSPIEMTQLMSALGKTKLSTQRVPGRLYWHNDLSYWMPDSNQAYPGGSGEEPLP</sequence>
<dbReference type="RefSeq" id="WP_106222275.1">
    <property type="nucleotide sequence ID" value="NZ_PVWP01000008.1"/>
</dbReference>
<evidence type="ECO:0000256" key="3">
    <source>
        <dbReference type="SAM" id="Phobius"/>
    </source>
</evidence>
<organism evidence="5 6">
    <name type="scientific">Aphanothece cf. minutissima CCALA 015</name>
    <dbReference type="NCBI Taxonomy" id="2107695"/>
    <lineage>
        <taxon>Bacteria</taxon>
        <taxon>Bacillati</taxon>
        <taxon>Cyanobacteriota</taxon>
        <taxon>Cyanophyceae</taxon>
        <taxon>Oscillatoriophycideae</taxon>
        <taxon>Chroococcales</taxon>
        <taxon>Aphanothecaceae</taxon>
        <taxon>Aphanothece</taxon>
    </lineage>
</organism>
<reference evidence="5 6" key="1">
    <citation type="submission" date="2018-03" db="EMBL/GenBank/DDBJ databases">
        <title>The ancient ancestry and fast evolution of plastids.</title>
        <authorList>
            <person name="Moore K.R."/>
            <person name="Magnabosco C."/>
            <person name="Momper L."/>
            <person name="Gold D.A."/>
            <person name="Bosak T."/>
            <person name="Fournier G.P."/>
        </authorList>
    </citation>
    <scope>NUCLEOTIDE SEQUENCE [LARGE SCALE GENOMIC DNA]</scope>
    <source>
        <strain evidence="5 6">CCALA 015</strain>
    </source>
</reference>
<evidence type="ECO:0000313" key="6">
    <source>
        <dbReference type="Proteomes" id="UP000238218"/>
    </source>
</evidence>
<feature type="transmembrane region" description="Helical" evidence="3">
    <location>
        <begin position="52"/>
        <end position="71"/>
    </location>
</feature>
<evidence type="ECO:0000256" key="2">
    <source>
        <dbReference type="SAM" id="MobiDB-lite"/>
    </source>
</evidence>
<proteinExistence type="inferred from homology"/>
<feature type="domain" description="Cell envelope-related transcriptional attenuator" evidence="4">
    <location>
        <begin position="113"/>
        <end position="257"/>
    </location>
</feature>
<comment type="similarity">
    <text evidence="1">Belongs to the LytR/CpsA/Psr (LCP) family.</text>
</comment>
<accession>A0ABX5F5R2</accession>
<protein>
    <submittedName>
        <fullName evidence="5">LytR family transcriptional regulator</fullName>
    </submittedName>
</protein>
<dbReference type="Proteomes" id="UP000238218">
    <property type="component" value="Unassembled WGS sequence"/>
</dbReference>
<dbReference type="NCBIfam" id="TIGR00350">
    <property type="entry name" value="lytR_cpsA_psr"/>
    <property type="match status" value="1"/>
</dbReference>
<evidence type="ECO:0000313" key="5">
    <source>
        <dbReference type="EMBL" id="PSB36792.1"/>
    </source>
</evidence>
<keyword evidence="3" id="KW-0472">Membrane</keyword>
<keyword evidence="3" id="KW-0812">Transmembrane</keyword>
<dbReference type="PANTHER" id="PTHR33392:SF6">
    <property type="entry name" value="POLYISOPRENYL-TEICHOIC ACID--PEPTIDOGLYCAN TEICHOIC ACID TRANSFERASE TAGU"/>
    <property type="match status" value="1"/>
</dbReference>